<accession>A0AB38ZB07</accession>
<dbReference type="Proteomes" id="UP001327986">
    <property type="component" value="Chromosome"/>
</dbReference>
<protein>
    <submittedName>
        <fullName evidence="1">Uncharacterized protein</fullName>
    </submittedName>
</protein>
<dbReference type="RefSeq" id="WP_324665287.1">
    <property type="nucleotide sequence ID" value="NZ_CP141531.1"/>
</dbReference>
<organism evidence="1 2">
    <name type="scientific">Dehalococcoides mccartyi</name>
    <dbReference type="NCBI Taxonomy" id="61435"/>
    <lineage>
        <taxon>Bacteria</taxon>
        <taxon>Bacillati</taxon>
        <taxon>Chloroflexota</taxon>
        <taxon>Dehalococcoidia</taxon>
        <taxon>Dehalococcoidales</taxon>
        <taxon>Dehalococcoidaceae</taxon>
        <taxon>Dehalococcoides</taxon>
    </lineage>
</organism>
<proteinExistence type="predicted"/>
<name>A0AB38ZB07_9CHLR</name>
<reference evidence="1" key="1">
    <citation type="submission" date="2023-12" db="EMBL/GenBank/DDBJ databases">
        <title>Isolation of organohalide respiring bacteria Dehalococcoides mccartyi strain GPTCE1 in groundwater collected near a chemical plant in Suzhou, China.</title>
        <authorList>
            <person name="Liu G."/>
        </authorList>
    </citation>
    <scope>NUCLEOTIDE SEQUENCE</scope>
    <source>
        <strain evidence="1">GPTCE1</strain>
    </source>
</reference>
<evidence type="ECO:0000313" key="2">
    <source>
        <dbReference type="Proteomes" id="UP001327986"/>
    </source>
</evidence>
<dbReference type="AlphaFoldDB" id="A0AB38ZB07"/>
<dbReference type="EMBL" id="CP141531">
    <property type="protein sequence ID" value="WRO07765.1"/>
    <property type="molecule type" value="Genomic_DNA"/>
</dbReference>
<sequence length="102" mass="11873">MNYPLNSLNKEGTLLLPQHSYYSDEYAQSHCSLYLSDEFEGDAYHNNIKQLYRLHAKEPHNIEMALAYDIKCPHCSGRLKQVGRQLNYHDLGLYECPACNKH</sequence>
<evidence type="ECO:0000313" key="1">
    <source>
        <dbReference type="EMBL" id="WRO07765.1"/>
    </source>
</evidence>
<gene>
    <name evidence="1" type="ORF">VLL09_02450</name>
</gene>